<reference evidence="3" key="1">
    <citation type="journal article" date="2014" name="Int. J. Syst. Evol. Microbiol.">
        <title>Complete genome sequence of Corynebacterium casei LMG S-19264T (=DSM 44701T), isolated from a smear-ripened cheese.</title>
        <authorList>
            <consortium name="US DOE Joint Genome Institute (JGI-PGF)"/>
            <person name="Walter F."/>
            <person name="Albersmeier A."/>
            <person name="Kalinowski J."/>
            <person name="Ruckert C."/>
        </authorList>
    </citation>
    <scope>NUCLEOTIDE SEQUENCE</scope>
    <source>
        <strain evidence="3">JCM 11219</strain>
    </source>
</reference>
<evidence type="ECO:0000256" key="1">
    <source>
        <dbReference type="HAMAP-Rule" id="MF_01406"/>
    </source>
</evidence>
<dbReference type="EMBL" id="AP026830">
    <property type="protein sequence ID" value="BDR93249.1"/>
    <property type="molecule type" value="Genomic_DNA"/>
</dbReference>
<organism evidence="3 4">
    <name type="scientific">Vulcanisaeta souniana JCM 11219</name>
    <dbReference type="NCBI Taxonomy" id="1293586"/>
    <lineage>
        <taxon>Archaea</taxon>
        <taxon>Thermoproteota</taxon>
        <taxon>Thermoprotei</taxon>
        <taxon>Thermoproteales</taxon>
        <taxon>Thermoproteaceae</taxon>
        <taxon>Vulcanisaeta</taxon>
    </lineage>
</organism>
<name>A0A830EI32_9CREN</name>
<proteinExistence type="inferred from homology"/>
<dbReference type="InterPro" id="IPR050114">
    <property type="entry name" value="UPF0173_UPF0282_UlaG_hydrolase"/>
</dbReference>
<accession>A0A830EI32</accession>
<keyword evidence="5" id="KW-1185">Reference proteome</keyword>
<dbReference type="PANTHER" id="PTHR43546">
    <property type="entry name" value="UPF0173 METAL-DEPENDENT HYDROLASE MJ1163-RELATED"/>
    <property type="match status" value="1"/>
</dbReference>
<evidence type="ECO:0000313" key="2">
    <source>
        <dbReference type="EMBL" id="BDR93249.1"/>
    </source>
</evidence>
<reference evidence="5" key="3">
    <citation type="submission" date="2022-09" db="EMBL/GenBank/DDBJ databases">
        <title>Complete genome sequence of Vulcanisaeta souniana.</title>
        <authorList>
            <person name="Kato S."/>
            <person name="Itoh T."/>
            <person name="Ohkuma M."/>
        </authorList>
    </citation>
    <scope>NUCLEOTIDE SEQUENCE [LARGE SCALE GENOMIC DNA]</scope>
    <source>
        <strain evidence="5">JCM 11219</strain>
    </source>
</reference>
<dbReference type="EMBL" id="BMNM01000005">
    <property type="protein sequence ID" value="GGI78760.1"/>
    <property type="molecule type" value="Genomic_DNA"/>
</dbReference>
<dbReference type="PIRSF" id="PIRSF004944">
    <property type="entry name" value="UCP004944_hydrls"/>
    <property type="match status" value="1"/>
</dbReference>
<dbReference type="OrthoDB" id="21331at2157"/>
<dbReference type="Gene3D" id="3.60.15.10">
    <property type="entry name" value="Ribonuclease Z/Hydroxyacylglutathione hydrolase-like"/>
    <property type="match status" value="1"/>
</dbReference>
<dbReference type="InterPro" id="IPR014426">
    <property type="entry name" value="UPF0282_hydrls"/>
</dbReference>
<reference evidence="2" key="4">
    <citation type="journal article" date="2023" name="Microbiol. Resour. Announc.">
        <title>Complete Genome Sequence of Vulcanisaeta souniana Strain IC-059, a Hyperthermophilic Archaeon Isolated from Hot Spring Water in Japan.</title>
        <authorList>
            <person name="Kato S."/>
            <person name="Itoh T."/>
            <person name="Wu L."/>
            <person name="Ma J."/>
            <person name="Ohkuma M."/>
        </authorList>
    </citation>
    <scope>NUCLEOTIDE SEQUENCE</scope>
    <source>
        <strain evidence="2">JCM 11219</strain>
    </source>
</reference>
<dbReference type="AlphaFoldDB" id="A0A830EI32"/>
<dbReference type="InterPro" id="IPR036866">
    <property type="entry name" value="RibonucZ/Hydroxyglut_hydro"/>
</dbReference>
<gene>
    <name evidence="3" type="ORF">GCM10007112_14490</name>
    <name evidence="2" type="ORF">Vsou_23420</name>
</gene>
<dbReference type="Proteomes" id="UP001060771">
    <property type="component" value="Chromosome"/>
</dbReference>
<dbReference type="Proteomes" id="UP000657075">
    <property type="component" value="Unassembled WGS sequence"/>
</dbReference>
<dbReference type="HAMAP" id="MF_01406">
    <property type="entry name" value="UPF0282"/>
    <property type="match status" value="1"/>
</dbReference>
<dbReference type="SUPFAM" id="SSF56281">
    <property type="entry name" value="Metallo-hydrolase/oxidoreductase"/>
    <property type="match status" value="1"/>
</dbReference>
<evidence type="ECO:0000313" key="3">
    <source>
        <dbReference type="EMBL" id="GGI78760.1"/>
    </source>
</evidence>
<reference evidence="3" key="2">
    <citation type="submission" date="2020-09" db="EMBL/GenBank/DDBJ databases">
        <authorList>
            <person name="Sun Q."/>
            <person name="Ohkuma M."/>
        </authorList>
    </citation>
    <scope>NUCLEOTIDE SEQUENCE</scope>
    <source>
        <strain evidence="3">JCM 11219</strain>
    </source>
</reference>
<protein>
    <recommendedName>
        <fullName evidence="1">UPF0282 protein GCM10007112_14490</fullName>
    </recommendedName>
</protein>
<sequence length="315" mass="36049">MELIPIAEESLGVRSMAMFIRTKDLSILLDPGISLSPNRYGLPPHPRELERVKALRGILEKYAEEAKYVFISHYHRDHFTVPYPSIYMYTTSESYRKVYNDKVILMKSPEDENWSQKRRYYGLRQAVDGIAKDLVLADGKEFTMGSTRLVTSRSLPHGEDNAKTGKVIAITVIDGDESLTFMPDVEGPVSQLAIDYIMAMKPQTLVVGGPPIYLARRGFGEEYLGTALRSLTTIVRAGFLNKLVIAHHTLRDLNWRNTLRVLFEEADRQGISIMTYARLLNREDELLEAMRKELYAREPPPKDYLKQFRSTEDEA</sequence>
<evidence type="ECO:0000313" key="5">
    <source>
        <dbReference type="Proteomes" id="UP001060771"/>
    </source>
</evidence>
<dbReference type="GeneID" id="76207884"/>
<dbReference type="PANTHER" id="PTHR43546:SF4">
    <property type="entry name" value="UPF0282 PROTEIN MJ1629"/>
    <property type="match status" value="1"/>
</dbReference>
<dbReference type="RefSeq" id="WP_188603339.1">
    <property type="nucleotide sequence ID" value="NZ_AP026830.1"/>
</dbReference>
<comment type="similarity">
    <text evidence="1">Belongs to the UPF0282 family.</text>
</comment>
<evidence type="ECO:0000313" key="4">
    <source>
        <dbReference type="Proteomes" id="UP000657075"/>
    </source>
</evidence>